<dbReference type="HOGENOM" id="CLU_2899063_0_0_6"/>
<dbReference type="EMBL" id="CP002738">
    <property type="protein sequence ID" value="AEG01638.1"/>
    <property type="molecule type" value="Genomic_DNA"/>
</dbReference>
<reference evidence="1 2" key="1">
    <citation type="journal article" date="2011" name="J. Bacteriol.">
        <title>Complete Genome Sequence of the Aerobic Marine Methanotroph Methylomonas methanica MC09.</title>
        <authorList>
            <person name="Boden R."/>
            <person name="Cunliffe M."/>
            <person name="Scanlan J."/>
            <person name="Moussard H."/>
            <person name="Kits K.D."/>
            <person name="Klotz M.G."/>
            <person name="Jetten M.S."/>
            <person name="Vuilleumier S."/>
            <person name="Han J."/>
            <person name="Peters L."/>
            <person name="Mikhailova N."/>
            <person name="Teshima H."/>
            <person name="Tapia R."/>
            <person name="Kyrpides N."/>
            <person name="Ivanova N."/>
            <person name="Pagani I."/>
            <person name="Cheng J.F."/>
            <person name="Goodwin L."/>
            <person name="Han C."/>
            <person name="Hauser L."/>
            <person name="Land M.L."/>
            <person name="Lapidus A."/>
            <person name="Lucas S."/>
            <person name="Pitluck S."/>
            <person name="Woyke T."/>
            <person name="Stein L."/>
            <person name="Murrell J.C."/>
        </authorList>
    </citation>
    <scope>NUCLEOTIDE SEQUENCE [LARGE SCALE GENOMIC DNA]</scope>
    <source>
        <strain evidence="1 2">MC09</strain>
    </source>
</reference>
<proteinExistence type="predicted"/>
<dbReference type="AlphaFoldDB" id="G0A5D2"/>
<protein>
    <submittedName>
        <fullName evidence="1">Uncharacterized protein</fullName>
    </submittedName>
</protein>
<dbReference type="KEGG" id="mmt:Metme_3266"/>
<keyword evidence="2" id="KW-1185">Reference proteome</keyword>
<reference key="2">
    <citation type="submission" date="2011-05" db="EMBL/GenBank/DDBJ databases">
        <title>Complete genome sequence of the aerobic marine methanotroph Methylomonas methanica MC09.</title>
        <authorList>
            <person name="Boden R."/>
            <person name="Cunliffe M."/>
            <person name="Scanlan J."/>
            <person name="Moussard H."/>
            <person name="Kits K.D."/>
            <person name="Klotz M."/>
            <person name="Jetten M."/>
            <person name="Vuilleumier S."/>
            <person name="Han J."/>
            <person name="Peters L."/>
            <person name="Mikhailova N."/>
            <person name="Teshima H."/>
            <person name="Tapia R."/>
            <person name="Kyrpides N."/>
            <person name="Ivanova N."/>
            <person name="Pagani I."/>
            <person name="Cheng J.-F."/>
            <person name="Goodwin L."/>
            <person name="Han C."/>
            <person name="Hauser L."/>
            <person name="Land M."/>
            <person name="Lapidus A."/>
            <person name="Lucas S."/>
            <person name="Pitluck S."/>
            <person name="Woyke T."/>
            <person name="Stein L.Y."/>
            <person name="Murrell C."/>
        </authorList>
    </citation>
    <scope>NUCLEOTIDE SEQUENCE</scope>
    <source>
        <strain>MC09</strain>
    </source>
</reference>
<dbReference type="RefSeq" id="WP_013819865.1">
    <property type="nucleotide sequence ID" value="NC_015572.1"/>
</dbReference>
<gene>
    <name evidence="1" type="ordered locus">Metme_3266</name>
</gene>
<organism evidence="1 2">
    <name type="scientific">Methylomonas methanica (strain DSM 25384 / MC09)</name>
    <dbReference type="NCBI Taxonomy" id="857087"/>
    <lineage>
        <taxon>Bacteria</taxon>
        <taxon>Pseudomonadati</taxon>
        <taxon>Pseudomonadota</taxon>
        <taxon>Gammaproteobacteria</taxon>
        <taxon>Methylococcales</taxon>
        <taxon>Methylococcaceae</taxon>
        <taxon>Methylomonas</taxon>
    </lineage>
</organism>
<evidence type="ECO:0000313" key="2">
    <source>
        <dbReference type="Proteomes" id="UP000008888"/>
    </source>
</evidence>
<dbReference type="Proteomes" id="UP000008888">
    <property type="component" value="Chromosome"/>
</dbReference>
<evidence type="ECO:0000313" key="1">
    <source>
        <dbReference type="EMBL" id="AEG01638.1"/>
    </source>
</evidence>
<reference evidence="2" key="3">
    <citation type="submission" date="2011-05" db="EMBL/GenBank/DDBJ databases">
        <title>Complete sequence of Methylomonas methanica MC09.</title>
        <authorList>
            <consortium name="US DOE Joint Genome Institute"/>
            <person name="Lucas S."/>
            <person name="Han J."/>
            <person name="Lapidus A."/>
            <person name="Cheng J.-F."/>
            <person name="Goodwin L."/>
            <person name="Pitluck S."/>
            <person name="Peters L."/>
            <person name="Mikhailova N."/>
            <person name="Teshima H."/>
            <person name="Han C."/>
            <person name="Tapia R."/>
            <person name="Land M."/>
            <person name="Hauser L."/>
            <person name="Kyrpides N."/>
            <person name="Ivanova N."/>
            <person name="Pagani I."/>
            <person name="Stein L."/>
            <person name="Woyke T."/>
        </authorList>
    </citation>
    <scope>NUCLEOTIDE SEQUENCE [LARGE SCALE GENOMIC DNA]</scope>
    <source>
        <strain evidence="2">MC09</strain>
    </source>
</reference>
<dbReference type="OrthoDB" id="5570869at2"/>
<name>G0A5D2_METMM</name>
<accession>G0A5D2</accession>
<sequence>MKEPLTSTPTELLEIEQLIDDLMADFQHPIHNRRHPQHADCAKALDNLMEHADKLRNRWLID</sequence>